<protein>
    <recommendedName>
        <fullName evidence="3">BTB domain-containing protein</fullName>
    </recommendedName>
</protein>
<dbReference type="HOGENOM" id="CLU_644084_0_0_1"/>
<dbReference type="OMA" id="PWPQFWI"/>
<reference evidence="1 2" key="1">
    <citation type="journal article" date="2013" name="PLoS Genet.">
        <title>Genomic mechanisms accounting for the adaptation to parasitism in nematode-trapping fungi.</title>
        <authorList>
            <person name="Meerupati T."/>
            <person name="Andersson K.M."/>
            <person name="Friman E."/>
            <person name="Kumar D."/>
            <person name="Tunlid A."/>
            <person name="Ahren D."/>
        </authorList>
    </citation>
    <scope>NUCLEOTIDE SEQUENCE [LARGE SCALE GENOMIC DNA]</scope>
    <source>
        <strain evidence="1 2">CBS 200.50</strain>
    </source>
</reference>
<dbReference type="OrthoDB" id="5275938at2759"/>
<evidence type="ECO:0000313" key="1">
    <source>
        <dbReference type="EMBL" id="EPS45928.1"/>
    </source>
</evidence>
<organism evidence="1 2">
    <name type="scientific">Dactylellina haptotyla (strain CBS 200.50)</name>
    <name type="common">Nematode-trapping fungus</name>
    <name type="synonym">Monacrosporium haptotylum</name>
    <dbReference type="NCBI Taxonomy" id="1284197"/>
    <lineage>
        <taxon>Eukaryota</taxon>
        <taxon>Fungi</taxon>
        <taxon>Dikarya</taxon>
        <taxon>Ascomycota</taxon>
        <taxon>Pezizomycotina</taxon>
        <taxon>Orbiliomycetes</taxon>
        <taxon>Orbiliales</taxon>
        <taxon>Orbiliaceae</taxon>
        <taxon>Dactylellina</taxon>
    </lineage>
</organism>
<name>S8C2L5_DACHA</name>
<dbReference type="AlphaFoldDB" id="S8C2L5"/>
<dbReference type="Proteomes" id="UP000015100">
    <property type="component" value="Unassembled WGS sequence"/>
</dbReference>
<dbReference type="EMBL" id="AQGS01000002">
    <property type="protein sequence ID" value="EPS45928.1"/>
    <property type="molecule type" value="Genomic_DNA"/>
</dbReference>
<evidence type="ECO:0000313" key="2">
    <source>
        <dbReference type="Proteomes" id="UP000015100"/>
    </source>
</evidence>
<accession>S8C2L5</accession>
<reference evidence="2" key="2">
    <citation type="submission" date="2013-04" db="EMBL/GenBank/DDBJ databases">
        <title>Genomic mechanisms accounting for the adaptation to parasitism in nematode-trapping fungi.</title>
        <authorList>
            <person name="Ahren D.G."/>
        </authorList>
    </citation>
    <scope>NUCLEOTIDE SEQUENCE [LARGE SCALE GENOMIC DNA]</scope>
    <source>
        <strain evidence="2">CBS 200.50</strain>
    </source>
</reference>
<sequence>MQVHEFSPVADLAVELNVDSTQHLFLISSASLRVASPVWRKTLDPDTEFAPLGTISANGREYRKTTVFDTTVTALTIIFDIFHYRTARVPRSVGFATLNGIALLADEFDFAKALSPWPQFWIDSCLENKDPDSKDTLDACAEGWLFVAVVFSDIPASAGIVEKASKILISHLVVESVYEGNEEVRQKFYRWTPMAPDVIAGFGGLLSQWANSRYFGATHYRKMEVNLELVPQHILDFVLMERLERLTRVLEPMYKLVESMMSLKAHDDVFGFSTANDLACCKNQDCFALALGSLMRSLRRQKIQDLLLADCLEIPSASLAEIVSAVQSLQMTTIMFKRHDQDSIVPNHQRSLLTLDRNYLDPLLKQLGVGDLFVRNTSIGLMRENGFGGPFQVCPLAKQLDLIQSQAKYQLERVPGYVTPAESESF</sequence>
<gene>
    <name evidence="1" type="ORF">H072_87</name>
</gene>
<comment type="caution">
    <text evidence="1">The sequence shown here is derived from an EMBL/GenBank/DDBJ whole genome shotgun (WGS) entry which is preliminary data.</text>
</comment>
<evidence type="ECO:0008006" key="3">
    <source>
        <dbReference type="Google" id="ProtNLM"/>
    </source>
</evidence>
<proteinExistence type="predicted"/>
<keyword evidence="2" id="KW-1185">Reference proteome</keyword>